<dbReference type="Gene3D" id="2.10.230.10">
    <property type="entry name" value="Heat shock protein DnaJ, cysteine-rich domain"/>
    <property type="match status" value="1"/>
</dbReference>
<evidence type="ECO:0000259" key="1">
    <source>
        <dbReference type="Pfam" id="PF25436"/>
    </source>
</evidence>
<dbReference type="GO" id="GO:0009570">
    <property type="term" value="C:chloroplast stroma"/>
    <property type="evidence" value="ECO:0007669"/>
    <property type="project" value="TreeGrafter"/>
</dbReference>
<comment type="caution">
    <text evidence="2">The sequence shown here is derived from an EMBL/GenBank/DDBJ whole genome shotgun (WGS) entry which is preliminary data.</text>
</comment>
<feature type="domain" description="BSD2 cysteine rich" evidence="1">
    <location>
        <begin position="52"/>
        <end position="119"/>
    </location>
</feature>
<dbReference type="PANTHER" id="PTHR15852">
    <property type="entry name" value="PLASTID TRANSCRIPTIONALLY ACTIVE PROTEIN"/>
    <property type="match status" value="1"/>
</dbReference>
<accession>A0AAW2N370</accession>
<dbReference type="Pfam" id="PF25436">
    <property type="entry name" value="BSD2_CRD"/>
    <property type="match status" value="1"/>
</dbReference>
<proteinExistence type="predicted"/>
<dbReference type="GO" id="GO:0044183">
    <property type="term" value="F:protein folding chaperone"/>
    <property type="evidence" value="ECO:0007669"/>
    <property type="project" value="TreeGrafter"/>
</dbReference>
<dbReference type="InterPro" id="IPR057453">
    <property type="entry name" value="BSD2_CRD"/>
</dbReference>
<dbReference type="EMBL" id="JACGWM010000012">
    <property type="protein sequence ID" value="KAL0337419.1"/>
    <property type="molecule type" value="Genomic_DNA"/>
</dbReference>
<evidence type="ECO:0000313" key="2">
    <source>
        <dbReference type="EMBL" id="KAL0337419.1"/>
    </source>
</evidence>
<reference evidence="2" key="1">
    <citation type="submission" date="2020-06" db="EMBL/GenBank/DDBJ databases">
        <authorList>
            <person name="Li T."/>
            <person name="Hu X."/>
            <person name="Zhang T."/>
            <person name="Song X."/>
            <person name="Zhang H."/>
            <person name="Dai N."/>
            <person name="Sheng W."/>
            <person name="Hou X."/>
            <person name="Wei L."/>
        </authorList>
    </citation>
    <scope>NUCLEOTIDE SEQUENCE</scope>
    <source>
        <strain evidence="2">KEN8</strain>
        <tissue evidence="2">Leaf</tissue>
    </source>
</reference>
<reference evidence="2" key="2">
    <citation type="journal article" date="2024" name="Plant">
        <title>Genomic evolution and insights into agronomic trait innovations of Sesamum species.</title>
        <authorList>
            <person name="Miao H."/>
            <person name="Wang L."/>
            <person name="Qu L."/>
            <person name="Liu H."/>
            <person name="Sun Y."/>
            <person name="Le M."/>
            <person name="Wang Q."/>
            <person name="Wei S."/>
            <person name="Zheng Y."/>
            <person name="Lin W."/>
            <person name="Duan Y."/>
            <person name="Cao H."/>
            <person name="Xiong S."/>
            <person name="Wang X."/>
            <person name="Wei L."/>
            <person name="Li C."/>
            <person name="Ma Q."/>
            <person name="Ju M."/>
            <person name="Zhao R."/>
            <person name="Li G."/>
            <person name="Mu C."/>
            <person name="Tian Q."/>
            <person name="Mei H."/>
            <person name="Zhang T."/>
            <person name="Gao T."/>
            <person name="Zhang H."/>
        </authorList>
    </citation>
    <scope>NUCLEOTIDE SEQUENCE</scope>
    <source>
        <strain evidence="2">KEN8</strain>
    </source>
</reference>
<organism evidence="2">
    <name type="scientific">Sesamum calycinum</name>
    <dbReference type="NCBI Taxonomy" id="2727403"/>
    <lineage>
        <taxon>Eukaryota</taxon>
        <taxon>Viridiplantae</taxon>
        <taxon>Streptophyta</taxon>
        <taxon>Embryophyta</taxon>
        <taxon>Tracheophyta</taxon>
        <taxon>Spermatophyta</taxon>
        <taxon>Magnoliopsida</taxon>
        <taxon>eudicotyledons</taxon>
        <taxon>Gunneridae</taxon>
        <taxon>Pentapetalae</taxon>
        <taxon>asterids</taxon>
        <taxon>lamiids</taxon>
        <taxon>Lamiales</taxon>
        <taxon>Pedaliaceae</taxon>
        <taxon>Sesamum</taxon>
    </lineage>
</organism>
<gene>
    <name evidence="2" type="ORF">Scaly_2017000</name>
</gene>
<protein>
    <submittedName>
        <fullName evidence="2">Protein BUNDLE SHEATH defective, chloroplastic</fullName>
    </submittedName>
</protein>
<sequence>MISFNAAEKPGPVILHAGRKVNWLSDATYSSRSADFRVLKAADKKSSTKSTSILCNDCEGNGAKKCPQCEGTGVNSVDHFNGQFKAGTLCWLCRGKKEVLCGNCNGAGFMGGFMSTFDD</sequence>
<dbReference type="InterPro" id="IPR036410">
    <property type="entry name" value="HSP_DnaJ_Cys-rich_dom_sf"/>
</dbReference>
<name>A0AAW2N370_9LAMI</name>
<dbReference type="AlphaFoldDB" id="A0AAW2N370"/>
<dbReference type="GO" id="GO:0101031">
    <property type="term" value="C:protein folding chaperone complex"/>
    <property type="evidence" value="ECO:0007669"/>
    <property type="project" value="TreeGrafter"/>
</dbReference>
<dbReference type="SUPFAM" id="SSF57938">
    <property type="entry name" value="DnaJ/Hsp40 cysteine-rich domain"/>
    <property type="match status" value="1"/>
</dbReference>
<dbReference type="PANTHER" id="PTHR15852:SF51">
    <property type="entry name" value="PROTEIN BUNDLE SHEATH DEFECTIVE 2, CHLOROPLASTIC"/>
    <property type="match status" value="1"/>
</dbReference>